<dbReference type="OrthoDB" id="9814639at2"/>
<name>A0A1I1QXH1_9GAMM</name>
<feature type="signal peptide" evidence="3">
    <location>
        <begin position="1"/>
        <end position="19"/>
    </location>
</feature>
<dbReference type="AlphaFoldDB" id="A0A1I1QXH1"/>
<evidence type="ECO:0000313" key="5">
    <source>
        <dbReference type="EMBL" id="SFD26789.1"/>
    </source>
</evidence>
<feature type="domain" description="NodB homology" evidence="4">
    <location>
        <begin position="77"/>
        <end position="347"/>
    </location>
</feature>
<sequence length="347" mass="39283">MRQTLLALLLLALPLPALADAVGLIYHRFGEGKYPTTSIDLESFEAQMDHLAENDYRIWPLGKVVCYLREDRELPDKVVSITIDDAYASVYHEAFPRLQERGWPFTVFVSTDPVDRGFSNFMTWDQMREMAEAGVEFANHTRTHPYLPQRQGEESDAAWAERVTEEIAGAEKRLREELGDAVADDPGLLAYPYGDYDAATAEIVRELDHVGVAQHAGPIGDGADLRALRRFPVGNEGFPMDRFRLRVATRALPVAEVEPWDPATAEERPRVRVELEGTVEGWQGLNCFVKGQSEPAKVEWPLEGRAFTARARQPLKDGLVHYNCTARGPDGRYWWYSHLWRAEPSTE</sequence>
<evidence type="ECO:0000259" key="4">
    <source>
        <dbReference type="PROSITE" id="PS51677"/>
    </source>
</evidence>
<organism evidence="5 6">
    <name type="scientific">Thiohalospira halophila DSM 15071</name>
    <dbReference type="NCBI Taxonomy" id="1123397"/>
    <lineage>
        <taxon>Bacteria</taxon>
        <taxon>Pseudomonadati</taxon>
        <taxon>Pseudomonadota</taxon>
        <taxon>Gammaproteobacteria</taxon>
        <taxon>Thiohalospirales</taxon>
        <taxon>Thiohalospiraceae</taxon>
        <taxon>Thiohalospira</taxon>
    </lineage>
</organism>
<dbReference type="InterPro" id="IPR002509">
    <property type="entry name" value="NODB_dom"/>
</dbReference>
<protein>
    <submittedName>
        <fullName evidence="5">Peptidoglycan/xylan/chitin deacetylase, PgdA/CDA1 family</fullName>
    </submittedName>
</protein>
<dbReference type="RefSeq" id="WP_159433033.1">
    <property type="nucleotide sequence ID" value="NZ_FOMJ01000003.1"/>
</dbReference>
<evidence type="ECO:0000256" key="1">
    <source>
        <dbReference type="ARBA" id="ARBA00004613"/>
    </source>
</evidence>
<keyword evidence="2 3" id="KW-0732">Signal</keyword>
<keyword evidence="6" id="KW-1185">Reference proteome</keyword>
<dbReference type="Gene3D" id="3.20.20.370">
    <property type="entry name" value="Glycoside hydrolase/deacetylase"/>
    <property type="match status" value="1"/>
</dbReference>
<dbReference type="PROSITE" id="PS51677">
    <property type="entry name" value="NODB"/>
    <property type="match status" value="1"/>
</dbReference>
<dbReference type="Pfam" id="PF01522">
    <property type="entry name" value="Polysacc_deac_1"/>
    <property type="match status" value="1"/>
</dbReference>
<dbReference type="GO" id="GO:0016810">
    <property type="term" value="F:hydrolase activity, acting on carbon-nitrogen (but not peptide) bonds"/>
    <property type="evidence" value="ECO:0007669"/>
    <property type="project" value="InterPro"/>
</dbReference>
<dbReference type="InterPro" id="IPR051398">
    <property type="entry name" value="Polysacch_Deacetylase"/>
</dbReference>
<dbReference type="CDD" id="cd10973">
    <property type="entry name" value="CE4_DAC_u4_5s"/>
    <property type="match status" value="1"/>
</dbReference>
<accession>A0A1I1QXH1</accession>
<dbReference type="PANTHER" id="PTHR34216:SF3">
    <property type="entry name" value="POLY-BETA-1,6-N-ACETYL-D-GLUCOSAMINE N-DEACETYLASE"/>
    <property type="match status" value="1"/>
</dbReference>
<gene>
    <name evidence="5" type="ORF">SAMN05660831_01354</name>
</gene>
<dbReference type="GO" id="GO:0005975">
    <property type="term" value="P:carbohydrate metabolic process"/>
    <property type="evidence" value="ECO:0007669"/>
    <property type="project" value="InterPro"/>
</dbReference>
<proteinExistence type="predicted"/>
<dbReference type="EMBL" id="FOMJ01000003">
    <property type="protein sequence ID" value="SFD26789.1"/>
    <property type="molecule type" value="Genomic_DNA"/>
</dbReference>
<dbReference type="GO" id="GO:0005576">
    <property type="term" value="C:extracellular region"/>
    <property type="evidence" value="ECO:0007669"/>
    <property type="project" value="UniProtKB-SubCell"/>
</dbReference>
<evidence type="ECO:0000256" key="3">
    <source>
        <dbReference type="SAM" id="SignalP"/>
    </source>
</evidence>
<comment type="subcellular location">
    <subcellularLocation>
        <location evidence="1">Secreted</location>
    </subcellularLocation>
</comment>
<dbReference type="SUPFAM" id="SSF88713">
    <property type="entry name" value="Glycoside hydrolase/deacetylase"/>
    <property type="match status" value="1"/>
</dbReference>
<dbReference type="PANTHER" id="PTHR34216">
    <property type="match status" value="1"/>
</dbReference>
<reference evidence="5" key="1">
    <citation type="submission" date="2016-10" db="EMBL/GenBank/DDBJ databases">
        <authorList>
            <person name="de Groot N.N."/>
        </authorList>
    </citation>
    <scope>NUCLEOTIDE SEQUENCE [LARGE SCALE GENOMIC DNA]</scope>
    <source>
        <strain evidence="5">HL3</strain>
    </source>
</reference>
<dbReference type="InterPro" id="IPR011330">
    <property type="entry name" value="Glyco_hydro/deAcase_b/a-brl"/>
</dbReference>
<feature type="chain" id="PRO_5011532113" evidence="3">
    <location>
        <begin position="20"/>
        <end position="347"/>
    </location>
</feature>
<evidence type="ECO:0000313" key="6">
    <source>
        <dbReference type="Proteomes" id="UP000198611"/>
    </source>
</evidence>
<dbReference type="Proteomes" id="UP000198611">
    <property type="component" value="Unassembled WGS sequence"/>
</dbReference>
<evidence type="ECO:0000256" key="2">
    <source>
        <dbReference type="ARBA" id="ARBA00022729"/>
    </source>
</evidence>
<dbReference type="STRING" id="1123397.SAMN05660831_01354"/>